<dbReference type="Gene3D" id="3.50.40.10">
    <property type="entry name" value="Phenylalanyl-trna Synthetase, Chain B, domain 3"/>
    <property type="match status" value="1"/>
</dbReference>
<accession>A0ABU5E704</accession>
<evidence type="ECO:0000259" key="1">
    <source>
        <dbReference type="SMART" id="SM00873"/>
    </source>
</evidence>
<dbReference type="PANTHER" id="PTHR39209:SF2">
    <property type="entry name" value="CYTOPLASMIC PROTEIN"/>
    <property type="match status" value="1"/>
</dbReference>
<comment type="caution">
    <text evidence="2">The sequence shown here is derived from an EMBL/GenBank/DDBJ whole genome shotgun (WGS) entry which is preliminary data.</text>
</comment>
<reference evidence="2 3" key="1">
    <citation type="journal article" date="2016" name="Antonie Van Leeuwenhoek">
        <title>Dongia soli sp. nov., isolated from soil from Dokdo, Korea.</title>
        <authorList>
            <person name="Kim D.U."/>
            <person name="Lee H."/>
            <person name="Kim H."/>
            <person name="Kim S.G."/>
            <person name="Ka J.O."/>
        </authorList>
    </citation>
    <scope>NUCLEOTIDE SEQUENCE [LARGE SCALE GENOMIC DNA]</scope>
    <source>
        <strain evidence="2 3">D78</strain>
    </source>
</reference>
<keyword evidence="2" id="KW-0436">Ligase</keyword>
<dbReference type="InterPro" id="IPR005146">
    <property type="entry name" value="B3/B4_tRNA-bd"/>
</dbReference>
<protein>
    <submittedName>
        <fullName evidence="2">Phenylalanine--tRNA ligase beta subunit-related protein</fullName>
    </submittedName>
</protein>
<evidence type="ECO:0000313" key="3">
    <source>
        <dbReference type="Proteomes" id="UP001279642"/>
    </source>
</evidence>
<dbReference type="SUPFAM" id="SSF56037">
    <property type="entry name" value="PheT/TilS domain"/>
    <property type="match status" value="1"/>
</dbReference>
<dbReference type="RefSeq" id="WP_320506560.1">
    <property type="nucleotide sequence ID" value="NZ_JAXCLW010000001.1"/>
</dbReference>
<dbReference type="Pfam" id="PF03483">
    <property type="entry name" value="B3_4"/>
    <property type="match status" value="1"/>
</dbReference>
<dbReference type="GO" id="GO:0016874">
    <property type="term" value="F:ligase activity"/>
    <property type="evidence" value="ECO:0007669"/>
    <property type="project" value="UniProtKB-KW"/>
</dbReference>
<sequence>MTTSFRPVIAPEVSELRPDFRLLSVVARNLVNRDEDGDAAAFLTDACSRLDEAPWAASHLAAWQETYKAFGAKPQRTPCSAEALRKRVAKEGRLPPANAVVDIYNAVSLRFAVPVGGENLAAYVGAPRLARATGVEPFDTAKDGIPVQELVDAGEVIWKDDLGATCRRWNWRQGRRTRIDVDSRDIWFVLEALGPMPDTALEEAGEVLVRELKRLSPGATFETETIRAVAG</sequence>
<dbReference type="EMBL" id="JAXCLW010000001">
    <property type="protein sequence ID" value="MDY0881499.1"/>
    <property type="molecule type" value="Genomic_DNA"/>
</dbReference>
<proteinExistence type="predicted"/>
<dbReference type="Proteomes" id="UP001279642">
    <property type="component" value="Unassembled WGS sequence"/>
</dbReference>
<gene>
    <name evidence="2" type="ORF">SMD27_01455</name>
</gene>
<evidence type="ECO:0000313" key="2">
    <source>
        <dbReference type="EMBL" id="MDY0881499.1"/>
    </source>
</evidence>
<dbReference type="SMART" id="SM00873">
    <property type="entry name" value="B3_4"/>
    <property type="match status" value="1"/>
</dbReference>
<feature type="domain" description="B3/B4 tRNA-binding" evidence="1">
    <location>
        <begin position="61"/>
        <end position="217"/>
    </location>
</feature>
<keyword evidence="3" id="KW-1185">Reference proteome</keyword>
<organism evidence="2 3">
    <name type="scientific">Dongia soli</name>
    <dbReference type="NCBI Taxonomy" id="600628"/>
    <lineage>
        <taxon>Bacteria</taxon>
        <taxon>Pseudomonadati</taxon>
        <taxon>Pseudomonadota</taxon>
        <taxon>Alphaproteobacteria</taxon>
        <taxon>Rhodospirillales</taxon>
        <taxon>Dongiaceae</taxon>
        <taxon>Dongia</taxon>
    </lineage>
</organism>
<dbReference type="InterPro" id="IPR020825">
    <property type="entry name" value="Phe-tRNA_synthase-like_B3/B4"/>
</dbReference>
<dbReference type="PANTHER" id="PTHR39209">
    <property type="match status" value="1"/>
</dbReference>
<name>A0ABU5E704_9PROT</name>